<reference evidence="2 3" key="1">
    <citation type="submission" date="2017-07" db="EMBL/GenBank/DDBJ databases">
        <title>Genome sequencing and assembly of Paenibacillus rigui.</title>
        <authorList>
            <person name="Mayilraj S."/>
        </authorList>
    </citation>
    <scope>NUCLEOTIDE SEQUENCE [LARGE SCALE GENOMIC DNA]</scope>
    <source>
        <strain evidence="2 3">JCM 16352</strain>
    </source>
</reference>
<dbReference type="PANTHER" id="PTHR37423">
    <property type="entry name" value="SOLUBLE LYTIC MUREIN TRANSGLYCOSYLASE-RELATED"/>
    <property type="match status" value="1"/>
</dbReference>
<dbReference type="InterPro" id="IPR008258">
    <property type="entry name" value="Transglycosylase_SLT_dom_1"/>
</dbReference>
<dbReference type="EMBL" id="NMQW01000017">
    <property type="protein sequence ID" value="OXM86086.1"/>
    <property type="molecule type" value="Genomic_DNA"/>
</dbReference>
<protein>
    <submittedName>
        <fullName evidence="2">Lytic transglycosylase</fullName>
    </submittedName>
</protein>
<dbReference type="InterPro" id="IPR023346">
    <property type="entry name" value="Lysozyme-like_dom_sf"/>
</dbReference>
<keyword evidence="3" id="KW-1185">Reference proteome</keyword>
<evidence type="ECO:0000313" key="2">
    <source>
        <dbReference type="EMBL" id="OXM86086.1"/>
    </source>
</evidence>
<organism evidence="2 3">
    <name type="scientific">Paenibacillus rigui</name>
    <dbReference type="NCBI Taxonomy" id="554312"/>
    <lineage>
        <taxon>Bacteria</taxon>
        <taxon>Bacillati</taxon>
        <taxon>Bacillota</taxon>
        <taxon>Bacilli</taxon>
        <taxon>Bacillales</taxon>
        <taxon>Paenibacillaceae</taxon>
        <taxon>Paenibacillus</taxon>
    </lineage>
</organism>
<dbReference type="CDD" id="cd16896">
    <property type="entry name" value="LT_Slt70-like"/>
    <property type="match status" value="1"/>
</dbReference>
<dbReference type="OrthoDB" id="9815002at2"/>
<sequence>MNINPSTMKELLQLQMLNKMSFLSSDNTSSSDKGDNSSFTALLNDILSQSPDSRSSASQAVKSGLMKPMAYYPQMVMMDGGAGASELAAHASAYDPIIQDASRRHGVAPSLVKAVIDAESSFNTNAVSGAGAKGLMQLMDQTGRGLGVSNPFDPSQNIQGGTRYLSNLLAKYNGNRGVALAAYNAGPGRIDRLGITNDQELMSNLHLLPSETQQYVNKVLKLQRNYEA</sequence>
<dbReference type="PANTHER" id="PTHR37423:SF2">
    <property type="entry name" value="MEMBRANE-BOUND LYTIC MUREIN TRANSGLYCOSYLASE C"/>
    <property type="match status" value="1"/>
</dbReference>
<gene>
    <name evidence="2" type="ORF">CF651_12775</name>
</gene>
<proteinExistence type="predicted"/>
<dbReference type="RefSeq" id="WP_094015236.1">
    <property type="nucleotide sequence ID" value="NZ_NMQW01000017.1"/>
</dbReference>
<dbReference type="AlphaFoldDB" id="A0A229URG3"/>
<feature type="domain" description="Transglycosylase SLT" evidence="1">
    <location>
        <begin position="98"/>
        <end position="192"/>
    </location>
</feature>
<dbReference type="Gene3D" id="1.10.530.10">
    <property type="match status" value="1"/>
</dbReference>
<comment type="caution">
    <text evidence="2">The sequence shown here is derived from an EMBL/GenBank/DDBJ whole genome shotgun (WGS) entry which is preliminary data.</text>
</comment>
<dbReference type="SUPFAM" id="SSF53955">
    <property type="entry name" value="Lysozyme-like"/>
    <property type="match status" value="1"/>
</dbReference>
<name>A0A229URG3_9BACL</name>
<dbReference type="Proteomes" id="UP000215509">
    <property type="component" value="Unassembled WGS sequence"/>
</dbReference>
<evidence type="ECO:0000313" key="3">
    <source>
        <dbReference type="Proteomes" id="UP000215509"/>
    </source>
</evidence>
<evidence type="ECO:0000259" key="1">
    <source>
        <dbReference type="Pfam" id="PF01464"/>
    </source>
</evidence>
<accession>A0A229URG3</accession>
<dbReference type="Pfam" id="PF01464">
    <property type="entry name" value="SLT"/>
    <property type="match status" value="1"/>
</dbReference>